<dbReference type="RefSeq" id="WP_013320314.1">
    <property type="nucleotide sequence ID" value="NC_014501.1"/>
</dbReference>
<dbReference type="eggNOG" id="COG3437">
    <property type="taxonomic scope" value="Bacteria"/>
</dbReference>
<dbReference type="HOGENOM" id="CLU_000445_69_17_3"/>
<evidence type="ECO:0000313" key="5">
    <source>
        <dbReference type="Proteomes" id="UP000008206"/>
    </source>
</evidence>
<protein>
    <submittedName>
        <fullName evidence="4">Response regulator receiver protein</fullName>
    </submittedName>
</protein>
<dbReference type="EMBL" id="CP002198">
    <property type="protein sequence ID" value="ADN12204.1"/>
    <property type="molecule type" value="Genomic_DNA"/>
</dbReference>
<dbReference type="PANTHER" id="PTHR44591">
    <property type="entry name" value="STRESS RESPONSE REGULATOR PROTEIN 1"/>
    <property type="match status" value="1"/>
</dbReference>
<dbReference type="InterPro" id="IPR050595">
    <property type="entry name" value="Bact_response_regulator"/>
</dbReference>
<proteinExistence type="predicted"/>
<accession>E0UIL0</accession>
<dbReference type="SMART" id="SM00448">
    <property type="entry name" value="REC"/>
    <property type="match status" value="1"/>
</dbReference>
<dbReference type="Pfam" id="PF00072">
    <property type="entry name" value="Response_reg"/>
    <property type="match status" value="1"/>
</dbReference>
<dbReference type="PANTHER" id="PTHR44591:SF3">
    <property type="entry name" value="RESPONSE REGULATORY DOMAIN-CONTAINING PROTEIN"/>
    <property type="match status" value="1"/>
</dbReference>
<evidence type="ECO:0000256" key="1">
    <source>
        <dbReference type="ARBA" id="ARBA00022553"/>
    </source>
</evidence>
<dbReference type="OrthoDB" id="514180at2"/>
<dbReference type="Gene3D" id="3.40.50.2300">
    <property type="match status" value="1"/>
</dbReference>
<evidence type="ECO:0000313" key="4">
    <source>
        <dbReference type="EMBL" id="ADN12204.1"/>
    </source>
</evidence>
<organism evidence="4 5">
    <name type="scientific">Gloeothece verrucosa (strain PCC 7822)</name>
    <name type="common">Cyanothece sp. (strain PCC 7822)</name>
    <dbReference type="NCBI Taxonomy" id="497965"/>
    <lineage>
        <taxon>Bacteria</taxon>
        <taxon>Bacillati</taxon>
        <taxon>Cyanobacteriota</taxon>
        <taxon>Cyanophyceae</taxon>
        <taxon>Oscillatoriophycideae</taxon>
        <taxon>Chroococcales</taxon>
        <taxon>Aphanothecaceae</taxon>
        <taxon>Gloeothece</taxon>
        <taxon>Gloeothece verrucosa</taxon>
    </lineage>
</organism>
<sequence length="152" mass="17055">MDLNFVTPIIQSTLSEQPYILAIDDDDDNLIIISYILSTMGYAFTTTTSGDEGLILAQTTTPSLILLDILLPGIDGFEIIHHLKHNPKTKDIPIIAVTGLAFPEDKQRILEAGCDDYLSKPYLIRDLENLISHYIHKKYSFCTSLIMAKQQN</sequence>
<dbReference type="STRING" id="497965.Cyan7822_0153"/>
<dbReference type="InterPro" id="IPR001789">
    <property type="entry name" value="Sig_transdc_resp-reg_receiver"/>
</dbReference>
<evidence type="ECO:0000259" key="3">
    <source>
        <dbReference type="PROSITE" id="PS50110"/>
    </source>
</evidence>
<dbReference type="Proteomes" id="UP000008206">
    <property type="component" value="Chromosome"/>
</dbReference>
<dbReference type="KEGG" id="cyj:Cyan7822_0153"/>
<feature type="modified residue" description="4-aspartylphosphate" evidence="2">
    <location>
        <position position="68"/>
    </location>
</feature>
<dbReference type="GO" id="GO:0000160">
    <property type="term" value="P:phosphorelay signal transduction system"/>
    <property type="evidence" value="ECO:0007669"/>
    <property type="project" value="InterPro"/>
</dbReference>
<name>E0UIL0_GLOV7</name>
<dbReference type="SUPFAM" id="SSF52172">
    <property type="entry name" value="CheY-like"/>
    <property type="match status" value="1"/>
</dbReference>
<keyword evidence="1 2" id="KW-0597">Phosphoprotein</keyword>
<dbReference type="InterPro" id="IPR011006">
    <property type="entry name" value="CheY-like_superfamily"/>
</dbReference>
<keyword evidence="5" id="KW-1185">Reference proteome</keyword>
<dbReference type="PROSITE" id="PS50110">
    <property type="entry name" value="RESPONSE_REGULATORY"/>
    <property type="match status" value="1"/>
</dbReference>
<evidence type="ECO:0000256" key="2">
    <source>
        <dbReference type="PROSITE-ProRule" id="PRU00169"/>
    </source>
</evidence>
<reference evidence="5" key="1">
    <citation type="journal article" date="2011" name="MBio">
        <title>Novel metabolic attributes of the genus Cyanothece, comprising a group of unicellular nitrogen-fixing Cyanobacteria.</title>
        <authorList>
            <person name="Bandyopadhyay A."/>
            <person name="Elvitigala T."/>
            <person name="Welsh E."/>
            <person name="Stockel J."/>
            <person name="Liberton M."/>
            <person name="Min H."/>
            <person name="Sherman L.A."/>
            <person name="Pakrasi H.B."/>
        </authorList>
    </citation>
    <scope>NUCLEOTIDE SEQUENCE [LARGE SCALE GENOMIC DNA]</scope>
    <source>
        <strain evidence="5">PCC 7822</strain>
    </source>
</reference>
<gene>
    <name evidence="4" type="ordered locus">Cyan7822_0153</name>
</gene>
<dbReference type="AlphaFoldDB" id="E0UIL0"/>
<feature type="domain" description="Response regulatory" evidence="3">
    <location>
        <begin position="19"/>
        <end position="135"/>
    </location>
</feature>